<dbReference type="SUPFAM" id="SSF47413">
    <property type="entry name" value="lambda repressor-like DNA-binding domains"/>
    <property type="match status" value="1"/>
</dbReference>
<protein>
    <submittedName>
        <fullName evidence="2">Helix-turn-helix domain-containing protein</fullName>
    </submittedName>
</protein>
<evidence type="ECO:0000313" key="2">
    <source>
        <dbReference type="EMBL" id="MFF3570146.1"/>
    </source>
</evidence>
<dbReference type="InterPro" id="IPR010982">
    <property type="entry name" value="Lambda_DNA-bd_dom_sf"/>
</dbReference>
<reference evidence="2 3" key="1">
    <citation type="submission" date="2024-10" db="EMBL/GenBank/DDBJ databases">
        <title>The Natural Products Discovery Center: Release of the First 8490 Sequenced Strains for Exploring Actinobacteria Biosynthetic Diversity.</title>
        <authorList>
            <person name="Kalkreuter E."/>
            <person name="Kautsar S.A."/>
            <person name="Yang D."/>
            <person name="Bader C.D."/>
            <person name="Teijaro C.N."/>
            <person name="Fluegel L."/>
            <person name="Davis C.M."/>
            <person name="Simpson J.R."/>
            <person name="Lauterbach L."/>
            <person name="Steele A.D."/>
            <person name="Gui C."/>
            <person name="Meng S."/>
            <person name="Li G."/>
            <person name="Viehrig K."/>
            <person name="Ye F."/>
            <person name="Su P."/>
            <person name="Kiefer A.F."/>
            <person name="Nichols A."/>
            <person name="Cepeda A.J."/>
            <person name="Yan W."/>
            <person name="Fan B."/>
            <person name="Jiang Y."/>
            <person name="Adhikari A."/>
            <person name="Zheng C.-J."/>
            <person name="Schuster L."/>
            <person name="Cowan T.M."/>
            <person name="Smanski M.J."/>
            <person name="Chevrette M.G."/>
            <person name="De Carvalho L.P.S."/>
            <person name="Shen B."/>
        </authorList>
    </citation>
    <scope>NUCLEOTIDE SEQUENCE [LARGE SCALE GENOMIC DNA]</scope>
    <source>
        <strain evidence="2 3">NPDC002593</strain>
    </source>
</reference>
<dbReference type="Pfam" id="PF13560">
    <property type="entry name" value="HTH_31"/>
    <property type="match status" value="1"/>
</dbReference>
<comment type="caution">
    <text evidence="2">The sequence shown here is derived from an EMBL/GenBank/DDBJ whole genome shotgun (WGS) entry which is preliminary data.</text>
</comment>
<dbReference type="EMBL" id="JBIAQY010000006">
    <property type="protein sequence ID" value="MFF3570146.1"/>
    <property type="molecule type" value="Genomic_DNA"/>
</dbReference>
<dbReference type="Proteomes" id="UP001601992">
    <property type="component" value="Unassembled WGS sequence"/>
</dbReference>
<name>A0ABW6S1G9_9NOCA</name>
<feature type="domain" description="HTH cro/C1-type" evidence="1">
    <location>
        <begin position="16"/>
        <end position="72"/>
    </location>
</feature>
<dbReference type="Gene3D" id="1.10.260.40">
    <property type="entry name" value="lambda repressor-like DNA-binding domains"/>
    <property type="match status" value="1"/>
</dbReference>
<organism evidence="2 3">
    <name type="scientific">Nocardia jiangxiensis</name>
    <dbReference type="NCBI Taxonomy" id="282685"/>
    <lineage>
        <taxon>Bacteria</taxon>
        <taxon>Bacillati</taxon>
        <taxon>Actinomycetota</taxon>
        <taxon>Actinomycetes</taxon>
        <taxon>Mycobacteriales</taxon>
        <taxon>Nocardiaceae</taxon>
        <taxon>Nocardia</taxon>
    </lineage>
</organism>
<keyword evidence="3" id="KW-1185">Reference proteome</keyword>
<proteinExistence type="predicted"/>
<sequence>MTSSVQEAREAFGLRLREIRRNSGVSGRELAAHLHVHESKISRIEHGKATPSAAVLRAYCQICNANGELPELLATLNHLQTMYMEWRKLLGSGVKRGQQLVMKNESSAELICNYESQIIPGLLQTAAYAEAKLRRVIEFYHLPDDLDAGVIARMERQQILYKRGRRFHFIISEKSLYTTVGDDSVMTGQLDRLLSIIGMPNLTLGIVPLTAEALVVIEAFMMFDTRVVKVEGHTAELSITQPREIAEYGRAFDTLAGQSVTGDAARTLIRRALTVRTEAAE</sequence>
<dbReference type="InterPro" id="IPR043917">
    <property type="entry name" value="DUF5753"/>
</dbReference>
<dbReference type="SMART" id="SM00530">
    <property type="entry name" value="HTH_XRE"/>
    <property type="match status" value="1"/>
</dbReference>
<evidence type="ECO:0000313" key="3">
    <source>
        <dbReference type="Proteomes" id="UP001601992"/>
    </source>
</evidence>
<dbReference type="CDD" id="cd00093">
    <property type="entry name" value="HTH_XRE"/>
    <property type="match status" value="1"/>
</dbReference>
<evidence type="ECO:0000259" key="1">
    <source>
        <dbReference type="PROSITE" id="PS50943"/>
    </source>
</evidence>
<gene>
    <name evidence="2" type="ORF">ACFYXQ_20425</name>
</gene>
<dbReference type="PROSITE" id="PS50943">
    <property type="entry name" value="HTH_CROC1"/>
    <property type="match status" value="1"/>
</dbReference>
<accession>A0ABW6S1G9</accession>
<dbReference type="RefSeq" id="WP_387404603.1">
    <property type="nucleotide sequence ID" value="NZ_JBIAQY010000006.1"/>
</dbReference>
<dbReference type="Pfam" id="PF19054">
    <property type="entry name" value="DUF5753"/>
    <property type="match status" value="1"/>
</dbReference>
<dbReference type="InterPro" id="IPR001387">
    <property type="entry name" value="Cro/C1-type_HTH"/>
</dbReference>